<dbReference type="InterPro" id="IPR036390">
    <property type="entry name" value="WH_DNA-bd_sf"/>
</dbReference>
<dbReference type="InterPro" id="IPR000595">
    <property type="entry name" value="cNMP-bd_dom"/>
</dbReference>
<evidence type="ECO:0000256" key="1">
    <source>
        <dbReference type="ARBA" id="ARBA00023015"/>
    </source>
</evidence>
<evidence type="ECO:0000259" key="5">
    <source>
        <dbReference type="PROSITE" id="PS51063"/>
    </source>
</evidence>
<evidence type="ECO:0000313" key="6">
    <source>
        <dbReference type="EMBL" id="RFF31589.1"/>
    </source>
</evidence>
<dbReference type="Gene3D" id="2.60.120.10">
    <property type="entry name" value="Jelly Rolls"/>
    <property type="match status" value="1"/>
</dbReference>
<dbReference type="InterPro" id="IPR012318">
    <property type="entry name" value="HTH_CRP"/>
</dbReference>
<feature type="domain" description="HTH crp-type" evidence="5">
    <location>
        <begin position="159"/>
        <end position="225"/>
    </location>
</feature>
<dbReference type="PROSITE" id="PS51063">
    <property type="entry name" value="HTH_CRP_2"/>
    <property type="match status" value="1"/>
</dbReference>
<dbReference type="GO" id="GO:0006355">
    <property type="term" value="P:regulation of DNA-templated transcription"/>
    <property type="evidence" value="ECO:0007669"/>
    <property type="project" value="InterPro"/>
</dbReference>
<dbReference type="GO" id="GO:0003677">
    <property type="term" value="F:DNA binding"/>
    <property type="evidence" value="ECO:0007669"/>
    <property type="project" value="UniProtKB-KW"/>
</dbReference>
<feature type="domain" description="Cyclic nucleotide-binding" evidence="4">
    <location>
        <begin position="25"/>
        <end position="124"/>
    </location>
</feature>
<keyword evidence="1" id="KW-0805">Transcription regulation</keyword>
<keyword evidence="2" id="KW-0238">DNA-binding</keyword>
<dbReference type="InterPro" id="IPR036388">
    <property type="entry name" value="WH-like_DNA-bd_sf"/>
</dbReference>
<sequence length="240" mass="26592">MERAVDTQPLGLGRRTSETVSENRMLDCLSPDELSQLMAVSDLTSFVADARIAVGGDVIREIYFPVSGYASLMITGSEESSVQVAFAGREGILGWESLLGRESFLLDIYVPEALKALRVDVGEFLIRAAANEHWRNVQFKYVAGLFTVVARGVLCARFHVLEARLARCLLEVSDRHAEIPILLTQNTLAKLLGVRRSGVTNAATHLQLLGLIQYRRGEIRLLDRKGLEAAACECYRFDVH</sequence>
<dbReference type="SUPFAM" id="SSF51206">
    <property type="entry name" value="cAMP-binding domain-like"/>
    <property type="match status" value="1"/>
</dbReference>
<dbReference type="Pfam" id="PF13545">
    <property type="entry name" value="HTH_Crp_2"/>
    <property type="match status" value="1"/>
</dbReference>
<reference evidence="6 7" key="1">
    <citation type="submission" date="2018-08" db="EMBL/GenBank/DDBJ databases">
        <title>Wenzhouxiangella salilacus sp. nov., a novel bacterium isolated from a saline lake in Xinjiang Province, China.</title>
        <authorList>
            <person name="Han S."/>
        </authorList>
    </citation>
    <scope>NUCLEOTIDE SEQUENCE [LARGE SCALE GENOMIC DNA]</scope>
    <source>
        <strain evidence="6 7">XDB06</strain>
    </source>
</reference>
<dbReference type="OrthoDB" id="8969464at2"/>
<dbReference type="RefSeq" id="WP_116649895.1">
    <property type="nucleotide sequence ID" value="NZ_QUZK01000018.1"/>
</dbReference>
<comment type="caution">
    <text evidence="6">The sequence shown here is derived from an EMBL/GenBank/DDBJ whole genome shotgun (WGS) entry which is preliminary data.</text>
</comment>
<evidence type="ECO:0000313" key="7">
    <source>
        <dbReference type="Proteomes" id="UP000260351"/>
    </source>
</evidence>
<dbReference type="CDD" id="cd00038">
    <property type="entry name" value="CAP_ED"/>
    <property type="match status" value="1"/>
</dbReference>
<protein>
    <submittedName>
        <fullName evidence="6">Crp/Fnr family transcriptional regulator</fullName>
    </submittedName>
</protein>
<dbReference type="AlphaFoldDB" id="A0A3E1KAW6"/>
<dbReference type="InterPro" id="IPR014710">
    <property type="entry name" value="RmlC-like_jellyroll"/>
</dbReference>
<organism evidence="6 7">
    <name type="scientific">Wenzhouxiangella sediminis</name>
    <dbReference type="NCBI Taxonomy" id="1792836"/>
    <lineage>
        <taxon>Bacteria</taxon>
        <taxon>Pseudomonadati</taxon>
        <taxon>Pseudomonadota</taxon>
        <taxon>Gammaproteobacteria</taxon>
        <taxon>Chromatiales</taxon>
        <taxon>Wenzhouxiangellaceae</taxon>
        <taxon>Wenzhouxiangella</taxon>
    </lineage>
</organism>
<dbReference type="SUPFAM" id="SSF46785">
    <property type="entry name" value="Winged helix' DNA-binding domain"/>
    <property type="match status" value="1"/>
</dbReference>
<proteinExistence type="predicted"/>
<dbReference type="InterPro" id="IPR018490">
    <property type="entry name" value="cNMP-bd_dom_sf"/>
</dbReference>
<accession>A0A3E1KAW6</accession>
<gene>
    <name evidence="6" type="ORF">DZC52_04315</name>
</gene>
<keyword evidence="3" id="KW-0804">Transcription</keyword>
<dbReference type="PROSITE" id="PS50042">
    <property type="entry name" value="CNMP_BINDING_3"/>
    <property type="match status" value="1"/>
</dbReference>
<dbReference type="Proteomes" id="UP000260351">
    <property type="component" value="Unassembled WGS sequence"/>
</dbReference>
<dbReference type="Gene3D" id="1.10.10.10">
    <property type="entry name" value="Winged helix-like DNA-binding domain superfamily/Winged helix DNA-binding domain"/>
    <property type="match status" value="1"/>
</dbReference>
<evidence type="ECO:0000256" key="2">
    <source>
        <dbReference type="ARBA" id="ARBA00023125"/>
    </source>
</evidence>
<keyword evidence="7" id="KW-1185">Reference proteome</keyword>
<evidence type="ECO:0000259" key="4">
    <source>
        <dbReference type="PROSITE" id="PS50042"/>
    </source>
</evidence>
<dbReference type="EMBL" id="QUZK01000018">
    <property type="protein sequence ID" value="RFF31589.1"/>
    <property type="molecule type" value="Genomic_DNA"/>
</dbReference>
<name>A0A3E1KAW6_9GAMM</name>
<evidence type="ECO:0000256" key="3">
    <source>
        <dbReference type="ARBA" id="ARBA00023163"/>
    </source>
</evidence>